<keyword evidence="3" id="KW-1185">Reference proteome</keyword>
<evidence type="ECO:0000313" key="3">
    <source>
        <dbReference type="Proteomes" id="UP001367922"/>
    </source>
</evidence>
<feature type="transmembrane region" description="Helical" evidence="1">
    <location>
        <begin position="6"/>
        <end position="23"/>
    </location>
</feature>
<accession>A0ABU8FWS3</accession>
<gene>
    <name evidence="2" type="ORF">WAX78_12955</name>
</gene>
<dbReference type="RefSeq" id="WP_336482688.1">
    <property type="nucleotide sequence ID" value="NZ_JBAWSV010000004.1"/>
</dbReference>
<dbReference type="Proteomes" id="UP001367922">
    <property type="component" value="Unassembled WGS sequence"/>
</dbReference>
<keyword evidence="1" id="KW-0472">Membrane</keyword>
<keyword evidence="1" id="KW-1133">Transmembrane helix</keyword>
<proteinExistence type="predicted"/>
<sequence>MINIKNFVVGLCMLVSGFVVYVLKEKVQF</sequence>
<evidence type="ECO:0000313" key="2">
    <source>
        <dbReference type="EMBL" id="MEI4830362.1"/>
    </source>
</evidence>
<dbReference type="EMBL" id="JBAWSV010000004">
    <property type="protein sequence ID" value="MEI4830362.1"/>
    <property type="molecule type" value="Genomic_DNA"/>
</dbReference>
<comment type="caution">
    <text evidence="2">The sequence shown here is derived from an EMBL/GenBank/DDBJ whole genome shotgun (WGS) entry which is preliminary data.</text>
</comment>
<protein>
    <submittedName>
        <fullName evidence="2">Phosphoribosyl-ATP pyrophosphatase</fullName>
    </submittedName>
</protein>
<reference evidence="2 3" key="1">
    <citation type="submission" date="2024-01" db="EMBL/GenBank/DDBJ databases">
        <title>Seven novel Bacillus-like species.</title>
        <authorList>
            <person name="Liu G."/>
        </authorList>
    </citation>
    <scope>NUCLEOTIDE SEQUENCE [LARGE SCALE GENOMIC DNA]</scope>
    <source>
        <strain evidence="2 3">FJAT-53711</strain>
    </source>
</reference>
<evidence type="ECO:0000256" key="1">
    <source>
        <dbReference type="SAM" id="Phobius"/>
    </source>
</evidence>
<keyword evidence="1" id="KW-0812">Transmembrane</keyword>
<organism evidence="2 3">
    <name type="scientific">Bacillus yunxiaonensis</name>
    <dbReference type="NCBI Taxonomy" id="3127665"/>
    <lineage>
        <taxon>Bacteria</taxon>
        <taxon>Bacillati</taxon>
        <taxon>Bacillota</taxon>
        <taxon>Bacilli</taxon>
        <taxon>Bacillales</taxon>
        <taxon>Bacillaceae</taxon>
        <taxon>Bacillus</taxon>
    </lineage>
</organism>
<name>A0ABU8FWS3_9BACI</name>